<evidence type="ECO:0000313" key="2">
    <source>
        <dbReference type="EMBL" id="KAF0805257.1"/>
    </source>
</evidence>
<evidence type="ECO:0000313" key="3">
    <source>
        <dbReference type="Proteomes" id="UP000771797"/>
    </source>
</evidence>
<evidence type="ECO:0000259" key="1">
    <source>
        <dbReference type="SMART" id="SM00953"/>
    </source>
</evidence>
<reference evidence="2 3" key="1">
    <citation type="submission" date="2012-09" db="EMBL/GenBank/DDBJ databases">
        <title>Genome Sequence of alkane-degrading Bacterium Alcanivorax sp. 6-D-6.</title>
        <authorList>
            <person name="Lai Q."/>
            <person name="Shao Z."/>
        </authorList>
    </citation>
    <scope>NUCLEOTIDE SEQUENCE [LARGE SCALE GENOMIC DNA]</scope>
    <source>
        <strain evidence="2 3">6-D-6</strain>
    </source>
</reference>
<keyword evidence="3" id="KW-1185">Reference proteome</keyword>
<dbReference type="InterPro" id="IPR014914">
    <property type="entry name" value="RES_dom"/>
</dbReference>
<dbReference type="RefSeq" id="WP_159660920.1">
    <property type="nucleotide sequence ID" value="NZ_AQPF01000019.1"/>
</dbReference>
<gene>
    <name evidence="2" type="ORF">A6D6_02494</name>
</gene>
<accession>A0ABQ6Y797</accession>
<proteinExistence type="predicted"/>
<feature type="domain" description="RES" evidence="1">
    <location>
        <begin position="18"/>
        <end position="143"/>
    </location>
</feature>
<organism evidence="2 3">
    <name type="scientific">Alcanivorax xiamenensis</name>
    <dbReference type="NCBI Taxonomy" id="1177156"/>
    <lineage>
        <taxon>Bacteria</taxon>
        <taxon>Pseudomonadati</taxon>
        <taxon>Pseudomonadota</taxon>
        <taxon>Gammaproteobacteria</taxon>
        <taxon>Oceanospirillales</taxon>
        <taxon>Alcanivoracaceae</taxon>
        <taxon>Alcanivorax</taxon>
    </lineage>
</organism>
<dbReference type="EMBL" id="AQPF01000019">
    <property type="protein sequence ID" value="KAF0805257.1"/>
    <property type="molecule type" value="Genomic_DNA"/>
</dbReference>
<dbReference type="Pfam" id="PF08808">
    <property type="entry name" value="RES"/>
    <property type="match status" value="1"/>
</dbReference>
<comment type="caution">
    <text evidence="2">The sequence shown here is derived from an EMBL/GenBank/DDBJ whole genome shotgun (WGS) entry which is preliminary data.</text>
</comment>
<protein>
    <recommendedName>
        <fullName evidence="1">RES domain-containing protein</fullName>
    </recommendedName>
</protein>
<name>A0ABQ6Y797_9GAMM</name>
<dbReference type="Proteomes" id="UP000771797">
    <property type="component" value="Unassembled WGS sequence"/>
</dbReference>
<dbReference type="SMART" id="SM00953">
    <property type="entry name" value="RES"/>
    <property type="match status" value="1"/>
</dbReference>
<sequence length="156" mass="17045">MSSIPAYRLVKKKWQATAFDGEGARLYGGCWNSRGRSCVYLAGSESLAILEVMVHLGDYSLLHHYALMEVRLPAKAVQTLPDKRLSDDWRDEPAPPSTANVGDSWLDANTGLALAVPSVVVPREQIYLLNPGHSAFSKTVAAAKPLPFRPDARLAQ</sequence>